<keyword evidence="2" id="KW-0732">Signal</keyword>
<evidence type="ECO:0000256" key="2">
    <source>
        <dbReference type="SAM" id="SignalP"/>
    </source>
</evidence>
<reference evidence="3 4" key="1">
    <citation type="submission" date="2017-10" db="EMBL/GenBank/DDBJ databases">
        <title>Bacillus sp. nov., a halophilic bacterium isolated from a Yangshapao Lake.</title>
        <authorList>
            <person name="Wang H."/>
        </authorList>
    </citation>
    <scope>NUCLEOTIDE SEQUENCE [LARGE SCALE GENOMIC DNA]</scope>
    <source>
        <strain evidence="3 4">YSP-3</strain>
    </source>
</reference>
<gene>
    <name evidence="3" type="ORF">CR205_16105</name>
</gene>
<dbReference type="AlphaFoldDB" id="A0A2W0H4E0"/>
<comment type="caution">
    <text evidence="3">The sequence shown here is derived from an EMBL/GenBank/DDBJ whole genome shotgun (WGS) entry which is preliminary data.</text>
</comment>
<feature type="signal peptide" evidence="2">
    <location>
        <begin position="1"/>
        <end position="19"/>
    </location>
</feature>
<organism evidence="3 4">
    <name type="scientific">Alteribacter lacisalsi</name>
    <dbReference type="NCBI Taxonomy" id="2045244"/>
    <lineage>
        <taxon>Bacteria</taxon>
        <taxon>Bacillati</taxon>
        <taxon>Bacillota</taxon>
        <taxon>Bacilli</taxon>
        <taxon>Bacillales</taxon>
        <taxon>Bacillaceae</taxon>
        <taxon>Alteribacter</taxon>
    </lineage>
</organism>
<evidence type="ECO:0000313" key="3">
    <source>
        <dbReference type="EMBL" id="PYZ95901.1"/>
    </source>
</evidence>
<accession>A0A2W0H4E0</accession>
<dbReference type="OrthoDB" id="2933116at2"/>
<feature type="region of interest" description="Disordered" evidence="1">
    <location>
        <begin position="19"/>
        <end position="124"/>
    </location>
</feature>
<feature type="chain" id="PRO_5038972038" evidence="2">
    <location>
        <begin position="20"/>
        <end position="252"/>
    </location>
</feature>
<sequence>MKRKSGVLAVVLSSAIVLPGCGLFGDSGDEPAETAPETPEEDGADEDYIDEEETEDEEEIMEEDPEQEAEEDAPVNGPIVDEDIEEKIEEEVNGSEEDSTDEDEEAQEEEDGAEESNDDASEEDSFFGYTSEEFGFSVEFPEHWDGLIEYDEEAFGGQMEGALNVSYVPNSEIDQPFFSIIVLPEDMGEDYLAETPWIFLTSSDEYNYAYTLAAEPVEAIMEPENEEQLQEFQSMMNNDLPEMFGTFTLTKE</sequence>
<dbReference type="Proteomes" id="UP000248066">
    <property type="component" value="Unassembled WGS sequence"/>
</dbReference>
<dbReference type="RefSeq" id="WP_110521178.1">
    <property type="nucleotide sequence ID" value="NZ_PDOF01000003.1"/>
</dbReference>
<evidence type="ECO:0000256" key="1">
    <source>
        <dbReference type="SAM" id="MobiDB-lite"/>
    </source>
</evidence>
<proteinExistence type="predicted"/>
<keyword evidence="4" id="KW-1185">Reference proteome</keyword>
<name>A0A2W0H4E0_9BACI</name>
<evidence type="ECO:0000313" key="4">
    <source>
        <dbReference type="Proteomes" id="UP000248066"/>
    </source>
</evidence>
<feature type="compositionally biased region" description="Acidic residues" evidence="1">
    <location>
        <begin position="27"/>
        <end position="73"/>
    </location>
</feature>
<protein>
    <submittedName>
        <fullName evidence="3">Uncharacterized protein</fullName>
    </submittedName>
</protein>
<feature type="compositionally biased region" description="Acidic residues" evidence="1">
    <location>
        <begin position="80"/>
        <end position="124"/>
    </location>
</feature>
<dbReference type="EMBL" id="PDOF01000003">
    <property type="protein sequence ID" value="PYZ95901.1"/>
    <property type="molecule type" value="Genomic_DNA"/>
</dbReference>